<keyword evidence="2 7" id="KW-0436">Ligase</keyword>
<dbReference type="Pfam" id="PF00501">
    <property type="entry name" value="AMP-binding"/>
    <property type="match status" value="1"/>
</dbReference>
<dbReference type="OrthoDB" id="9778383at2"/>
<dbReference type="PROSITE" id="PS00455">
    <property type="entry name" value="AMP_BINDING"/>
    <property type="match status" value="1"/>
</dbReference>
<comment type="similarity">
    <text evidence="1">Belongs to the ATP-dependent AMP-binding enzyme family.</text>
</comment>
<organism evidence="7 8">
    <name type="scientific">Thermaerobacter marianensis (strain ATCC 700841 / DSM 12885 / JCM 10246 / 7p75a)</name>
    <dbReference type="NCBI Taxonomy" id="644966"/>
    <lineage>
        <taxon>Bacteria</taxon>
        <taxon>Bacillati</taxon>
        <taxon>Bacillota</taxon>
        <taxon>Clostridia</taxon>
        <taxon>Eubacteriales</taxon>
        <taxon>Clostridiales Family XVII. Incertae Sedis</taxon>
        <taxon>Thermaerobacter</taxon>
    </lineage>
</organism>
<feature type="domain" description="AMP-dependent synthetase/ligase" evidence="5">
    <location>
        <begin position="15"/>
        <end position="386"/>
    </location>
</feature>
<reference evidence="8" key="2">
    <citation type="journal article" date="2010" name="Stand. Genomic Sci.">
        <title>Complete genome sequence of Thermaerobacter marianensis type strain (7p75aT).</title>
        <authorList>
            <person name="Han C."/>
            <person name="Gu W."/>
            <person name="Zhang X."/>
            <person name="Lapidus A."/>
            <person name="Nolan M."/>
            <person name="Copeland A."/>
            <person name="Lucas S."/>
            <person name="Glavina Del Rio T."/>
            <person name="Tice H."/>
            <person name="Cheng J."/>
            <person name="Tapia R."/>
            <person name="Goodwin L."/>
            <person name="Pitluck S."/>
            <person name="Pagani I."/>
            <person name="Ivanova N."/>
            <person name="Mavromatis K."/>
            <person name="Mikhailova N."/>
            <person name="Pati A."/>
            <person name="Chen A."/>
            <person name="Palaniappan K."/>
            <person name="Land M."/>
            <person name="Hauser L."/>
            <person name="Chang Y."/>
            <person name="Jeffries C."/>
            <person name="Schneider S."/>
            <person name="Rohde M."/>
            <person name="Goker M."/>
            <person name="Pukall R."/>
            <person name="Woyke T."/>
            <person name="Bristow J."/>
            <person name="Eisen J."/>
            <person name="Markowitz V."/>
            <person name="Hugenholtz P."/>
            <person name="Kyrpides N."/>
            <person name="Klenk H."/>
            <person name="Detter J."/>
        </authorList>
    </citation>
    <scope>NUCLEOTIDE SEQUENCE [LARGE SCALE GENOMIC DNA]</scope>
    <source>
        <strain evidence="8">ATCC 700841 / DSM 12885 / JCM 10246 / 7p75a</strain>
    </source>
</reference>
<dbReference type="eggNOG" id="COG0318">
    <property type="taxonomic scope" value="Bacteria"/>
</dbReference>
<keyword evidence="3" id="KW-0276">Fatty acid metabolism</keyword>
<dbReference type="Gene3D" id="3.30.300.30">
    <property type="match status" value="1"/>
</dbReference>
<dbReference type="SUPFAM" id="SSF56801">
    <property type="entry name" value="Acetyl-CoA synthetase-like"/>
    <property type="match status" value="1"/>
</dbReference>
<protein>
    <submittedName>
        <fullName evidence="7">AMP-dependent synthetase and ligase</fullName>
    </submittedName>
</protein>
<dbReference type="HOGENOM" id="CLU_000022_59_5_9"/>
<dbReference type="Pfam" id="PF13193">
    <property type="entry name" value="AMP-binding_C"/>
    <property type="match status" value="1"/>
</dbReference>
<evidence type="ECO:0000256" key="3">
    <source>
        <dbReference type="ARBA" id="ARBA00022832"/>
    </source>
</evidence>
<dbReference type="PANTHER" id="PTHR43859">
    <property type="entry name" value="ACYL-ACTIVATING ENZYME"/>
    <property type="match status" value="1"/>
</dbReference>
<dbReference type="InterPro" id="IPR020845">
    <property type="entry name" value="AMP-binding_CS"/>
</dbReference>
<dbReference type="PANTHER" id="PTHR43859:SF4">
    <property type="entry name" value="BUTANOATE--COA LIGASE AAE1-RELATED"/>
    <property type="match status" value="1"/>
</dbReference>
<dbReference type="KEGG" id="tmr:Tmar_1851"/>
<evidence type="ECO:0000256" key="4">
    <source>
        <dbReference type="ARBA" id="ARBA00023098"/>
    </source>
</evidence>
<evidence type="ECO:0000313" key="7">
    <source>
        <dbReference type="EMBL" id="ADU51951.1"/>
    </source>
</evidence>
<dbReference type="InterPro" id="IPR045851">
    <property type="entry name" value="AMP-bd_C_sf"/>
</dbReference>
<reference evidence="7 8" key="1">
    <citation type="journal article" date="2010" name="Stand. Genomic Sci.">
        <title>Complete genome sequence of Thermaerobacter marianensis type strain (7p75a).</title>
        <authorList>
            <person name="Han C."/>
            <person name="Gu W."/>
            <person name="Zhang X."/>
            <person name="Lapidus A."/>
            <person name="Nolan M."/>
            <person name="Copeland A."/>
            <person name="Lucas S."/>
            <person name="Del Rio T.G."/>
            <person name="Tice H."/>
            <person name="Cheng J.F."/>
            <person name="Tapia R."/>
            <person name="Goodwin L."/>
            <person name="Pitluck S."/>
            <person name="Pagani I."/>
            <person name="Ivanova N."/>
            <person name="Mavromatis K."/>
            <person name="Mikhailova N."/>
            <person name="Pati A."/>
            <person name="Chen A."/>
            <person name="Palaniappan K."/>
            <person name="Land M."/>
            <person name="Hauser L."/>
            <person name="Chang Y.J."/>
            <person name="Jeffries C.D."/>
            <person name="Schneider S."/>
            <person name="Rohde M."/>
            <person name="Goker M."/>
            <person name="Pukall R."/>
            <person name="Woyke T."/>
            <person name="Bristow J."/>
            <person name="Eisen J.A."/>
            <person name="Markowitz V."/>
            <person name="Hugenholtz P."/>
            <person name="Kyrpides N.C."/>
            <person name="Klenk H.P."/>
            <person name="Detter J.C."/>
        </authorList>
    </citation>
    <scope>NUCLEOTIDE SEQUENCE [LARGE SCALE GENOMIC DNA]</scope>
    <source>
        <strain evidence="8">ATCC 700841 / DSM 12885 / JCM 10246 / 7p75a</strain>
    </source>
</reference>
<dbReference type="GO" id="GO:0016874">
    <property type="term" value="F:ligase activity"/>
    <property type="evidence" value="ECO:0007669"/>
    <property type="project" value="UniProtKB-KW"/>
</dbReference>
<evidence type="ECO:0000256" key="1">
    <source>
        <dbReference type="ARBA" id="ARBA00006432"/>
    </source>
</evidence>
<evidence type="ECO:0000313" key="8">
    <source>
        <dbReference type="Proteomes" id="UP000008915"/>
    </source>
</evidence>
<proteinExistence type="inferred from homology"/>
<dbReference type="STRING" id="644966.Tmar_1851"/>
<evidence type="ECO:0000259" key="6">
    <source>
        <dbReference type="Pfam" id="PF13193"/>
    </source>
</evidence>
<sequence length="549" mass="60243">MRELVVHEVLKSALHNGPDSEIVYGGWRLTYAQLYERVLRLAQALKKRGVGRGTVLGVMDVNSHRYLELHYASSMLGAVLHTVNFRLPPDDLLYSLQHAGVEWMFVWEGFQQPLAKVRPLFRNWVWLTDGDASPEPGTPTHEELVQEGRAEVPDEATTVRETDPYSIFYTTGTTGRPKGMLYRHRDMLLASLGILHHLATHPTGAAAGSRDVYMPCIPFFHIHGWGTALFVPYLGAKLVLPGKATPAEQLRLVVEEGVTWSNMVPTQLHMLLEAADQAGVAELKGYKILTGGSPVPSGLARRARERGIAYSVIYGGSDQLAAAISVVPRGVEPGTPKAWEALRTNMLPLAMVEVRLEDDDGHPVPADGKSIGEVLVRSPWLPDGYYKDSERSREVYVDGWFRSGDLGVMNPDGTLYVVDRKKDAVKSGGEWIATGVLEALISEHPEVAAVAVIAQPDERWGERPLAVVQPRAGAGQENGGAVRDAGAGGGGVDHHARLEESLRAHLAAAVEQGRLARFWIPDRFVFVEQFPLTSAGKINKVALRREMVR</sequence>
<keyword evidence="4" id="KW-0443">Lipid metabolism</keyword>
<dbReference type="GO" id="GO:0006631">
    <property type="term" value="P:fatty acid metabolic process"/>
    <property type="evidence" value="ECO:0007669"/>
    <property type="project" value="UniProtKB-KW"/>
</dbReference>
<keyword evidence="8" id="KW-1185">Reference proteome</keyword>
<accession>E6SIE0</accession>
<feature type="domain" description="AMP-binding enzyme C-terminal" evidence="6">
    <location>
        <begin position="437"/>
        <end position="537"/>
    </location>
</feature>
<dbReference type="InterPro" id="IPR025110">
    <property type="entry name" value="AMP-bd_C"/>
</dbReference>
<dbReference type="InterPro" id="IPR000873">
    <property type="entry name" value="AMP-dep_synth/lig_dom"/>
</dbReference>
<dbReference type="AlphaFoldDB" id="E6SIE0"/>
<gene>
    <name evidence="7" type="ordered locus">Tmar_1851</name>
</gene>
<dbReference type="Proteomes" id="UP000008915">
    <property type="component" value="Chromosome"/>
</dbReference>
<dbReference type="Gene3D" id="3.40.50.12780">
    <property type="entry name" value="N-terminal domain of ligase-like"/>
    <property type="match status" value="1"/>
</dbReference>
<dbReference type="InterPro" id="IPR042099">
    <property type="entry name" value="ANL_N_sf"/>
</dbReference>
<name>E6SIE0_THEM7</name>
<dbReference type="EMBL" id="CP002344">
    <property type="protein sequence ID" value="ADU51951.1"/>
    <property type="molecule type" value="Genomic_DNA"/>
</dbReference>
<dbReference type="RefSeq" id="WP_013496252.1">
    <property type="nucleotide sequence ID" value="NC_014831.1"/>
</dbReference>
<evidence type="ECO:0000256" key="2">
    <source>
        <dbReference type="ARBA" id="ARBA00022598"/>
    </source>
</evidence>
<evidence type="ECO:0000259" key="5">
    <source>
        <dbReference type="Pfam" id="PF00501"/>
    </source>
</evidence>